<accession>Q2IFB2</accession>
<reference evidence="3 4" key="1">
    <citation type="submission" date="2006-01" db="EMBL/GenBank/DDBJ databases">
        <title>Complete sequence of Anaeromyxobacter dehalogenans 2CP-C.</title>
        <authorList>
            <consortium name="US DOE Joint Genome Institute"/>
            <person name="Copeland A."/>
            <person name="Lucas S."/>
            <person name="Lapidus A."/>
            <person name="Barry K."/>
            <person name="Detter J.C."/>
            <person name="Glavina T."/>
            <person name="Hammon N."/>
            <person name="Israni S."/>
            <person name="Pitluck S."/>
            <person name="Brettin T."/>
            <person name="Bruce D."/>
            <person name="Han C."/>
            <person name="Tapia R."/>
            <person name="Gilna P."/>
            <person name="Kiss H."/>
            <person name="Schmutz J."/>
            <person name="Larimer F."/>
            <person name="Land M."/>
            <person name="Kyrpides N."/>
            <person name="Anderson I."/>
            <person name="Sanford R.A."/>
            <person name="Ritalahti K.M."/>
            <person name="Thomas H.S."/>
            <person name="Kirby J.R."/>
            <person name="Zhulin I.B."/>
            <person name="Loeffler F.E."/>
            <person name="Richardson P."/>
        </authorList>
    </citation>
    <scope>NUCLEOTIDE SEQUENCE [LARGE SCALE GENOMIC DNA]</scope>
    <source>
        <strain evidence="3 4">2CP-C</strain>
    </source>
</reference>
<dbReference type="EMBL" id="CP000251">
    <property type="protein sequence ID" value="ABC83269.1"/>
    <property type="molecule type" value="Genomic_DNA"/>
</dbReference>
<keyword evidence="1" id="KW-0812">Transmembrane</keyword>
<dbReference type="eggNOG" id="COG1835">
    <property type="taxonomic scope" value="Bacteria"/>
</dbReference>
<feature type="transmembrane region" description="Helical" evidence="1">
    <location>
        <begin position="357"/>
        <end position="379"/>
    </location>
</feature>
<keyword evidence="3" id="KW-0012">Acyltransferase</keyword>
<feature type="transmembrane region" description="Helical" evidence="1">
    <location>
        <begin position="21"/>
        <end position="39"/>
    </location>
</feature>
<sequence length="407" mass="44548">MPTEVTPTGYRSEPRRADLDWLRVLGMLAVFLVHAAEPFNPWDTWHVQSVLRSKWLGEVVFFPAPWIMPLFMALAGEAAWLALRRRSPARYVRERLLRLGLPLALGILVLVPPQVWVERRLEGRFDGSLLSFYPHFFDGIYPDGNFAWHNLWFLVFLLAFSLATAPLFAGLRRPAGRRLLARLAAPCQGRAGLAWLVLPAVAIRIATATAAPRFAPLAYDWSNRGLLLPAFLWGFAVAAEPGFAAALDRHWRPALAIAVAASVGLCAWAWPGDVLARLPAARSAGGVLLWGGYGCASWCWLVALLGGARRHLARDGEALQRASGLVYPFYVVHHGVIVVLAAVMVRQGADAAGVPAAFVGLAVASLAVSLGLCWVISAWEPLRLVFGLRPRHRPAVRGTVPLARDEL</sequence>
<organism evidence="3 4">
    <name type="scientific">Anaeromyxobacter dehalogenans (strain 2CP-C)</name>
    <dbReference type="NCBI Taxonomy" id="290397"/>
    <lineage>
        <taxon>Bacteria</taxon>
        <taxon>Pseudomonadati</taxon>
        <taxon>Myxococcota</taxon>
        <taxon>Myxococcia</taxon>
        <taxon>Myxococcales</taxon>
        <taxon>Cystobacterineae</taxon>
        <taxon>Anaeromyxobacteraceae</taxon>
        <taxon>Anaeromyxobacter</taxon>
    </lineage>
</organism>
<feature type="domain" description="Acyltransferase 3" evidence="2">
    <location>
        <begin position="17"/>
        <end position="373"/>
    </location>
</feature>
<feature type="transmembrane region" description="Helical" evidence="1">
    <location>
        <begin position="151"/>
        <end position="171"/>
    </location>
</feature>
<feature type="transmembrane region" description="Helical" evidence="1">
    <location>
        <begin position="226"/>
        <end position="247"/>
    </location>
</feature>
<feature type="transmembrane region" description="Helical" evidence="1">
    <location>
        <begin position="325"/>
        <end position="345"/>
    </location>
</feature>
<keyword evidence="1" id="KW-0472">Membrane</keyword>
<dbReference type="AlphaFoldDB" id="Q2IFB2"/>
<feature type="transmembrane region" description="Helical" evidence="1">
    <location>
        <begin position="283"/>
        <end position="305"/>
    </location>
</feature>
<dbReference type="PANTHER" id="PTHR36927:SF3">
    <property type="entry name" value="GLUCANS BIOSYNTHESIS PROTEIN C"/>
    <property type="match status" value="1"/>
</dbReference>
<dbReference type="Proteomes" id="UP000001935">
    <property type="component" value="Chromosome"/>
</dbReference>
<dbReference type="STRING" id="290397.Adeh_3503"/>
<keyword evidence="3" id="KW-0808">Transferase</keyword>
<feature type="transmembrane region" description="Helical" evidence="1">
    <location>
        <begin position="254"/>
        <end position="271"/>
    </location>
</feature>
<dbReference type="HOGENOM" id="CLU_036182_0_0_7"/>
<dbReference type="PANTHER" id="PTHR36927">
    <property type="entry name" value="BLR4337 PROTEIN"/>
    <property type="match status" value="1"/>
</dbReference>
<dbReference type="Pfam" id="PF01757">
    <property type="entry name" value="Acyl_transf_3"/>
    <property type="match status" value="1"/>
</dbReference>
<keyword evidence="1" id="KW-1133">Transmembrane helix</keyword>
<dbReference type="GO" id="GO:0016747">
    <property type="term" value="F:acyltransferase activity, transferring groups other than amino-acyl groups"/>
    <property type="evidence" value="ECO:0007669"/>
    <property type="project" value="InterPro"/>
</dbReference>
<feature type="transmembrane region" description="Helical" evidence="1">
    <location>
        <begin position="59"/>
        <end position="83"/>
    </location>
</feature>
<evidence type="ECO:0000256" key="1">
    <source>
        <dbReference type="SAM" id="Phobius"/>
    </source>
</evidence>
<protein>
    <submittedName>
        <fullName evidence="3">Acyltransferase 3</fullName>
    </submittedName>
</protein>
<dbReference type="OrthoDB" id="9809782at2"/>
<gene>
    <name evidence="3" type="ordered locus">Adeh_3503</name>
</gene>
<dbReference type="InterPro" id="IPR002656">
    <property type="entry name" value="Acyl_transf_3_dom"/>
</dbReference>
<dbReference type="KEGG" id="ade:Adeh_3503"/>
<dbReference type="InterPro" id="IPR050623">
    <property type="entry name" value="Glucan_succinyl_AcylTrfase"/>
</dbReference>
<name>Q2IFB2_ANADE</name>
<evidence type="ECO:0000313" key="3">
    <source>
        <dbReference type="EMBL" id="ABC83269.1"/>
    </source>
</evidence>
<evidence type="ECO:0000259" key="2">
    <source>
        <dbReference type="Pfam" id="PF01757"/>
    </source>
</evidence>
<dbReference type="RefSeq" id="WP_011422551.1">
    <property type="nucleotide sequence ID" value="NC_007760.1"/>
</dbReference>
<feature type="transmembrane region" description="Helical" evidence="1">
    <location>
        <begin position="95"/>
        <end position="116"/>
    </location>
</feature>
<proteinExistence type="predicted"/>
<evidence type="ECO:0000313" key="4">
    <source>
        <dbReference type="Proteomes" id="UP000001935"/>
    </source>
</evidence>
<feature type="transmembrane region" description="Helical" evidence="1">
    <location>
        <begin position="192"/>
        <end position="214"/>
    </location>
</feature>